<dbReference type="AlphaFoldDB" id="A0ABD2YYM0"/>
<name>A0ABD2YYM0_9GENT</name>
<dbReference type="PANTHER" id="PTHR45923">
    <property type="entry name" value="PROTEIN SEY1"/>
    <property type="match status" value="1"/>
</dbReference>
<sequence>MSVQVLERRGTLSDNWWGFALPQLAVLTIQVKNAYAARIWGFVEIFGVNSDGYCSTHLIDGDGTFNFLKLRISWSEIGRMWTFLCRSLPHGFTKYNSRELQKELDGKMFGIEHCTLVLDLEGSDAREKGRVHFVLWQFRYSAHKQWCHGIGREQAANKPLLKTIFLVMMQLFSPCKTTLTFVIRYKTRVEVVALSSFEENEEQFKEQVAYLRQ</sequence>
<accession>A0ABD2YYM0</accession>
<evidence type="ECO:0000313" key="2">
    <source>
        <dbReference type="Proteomes" id="UP001630127"/>
    </source>
</evidence>
<proteinExistence type="predicted"/>
<dbReference type="Pfam" id="PF05879">
    <property type="entry name" value="RHD3_GTPase"/>
    <property type="match status" value="1"/>
</dbReference>
<keyword evidence="2" id="KW-1185">Reference proteome</keyword>
<comment type="caution">
    <text evidence="1">The sequence shown here is derived from an EMBL/GenBank/DDBJ whole genome shotgun (WGS) entry which is preliminary data.</text>
</comment>
<reference evidence="1 2" key="1">
    <citation type="submission" date="2024-11" db="EMBL/GenBank/DDBJ databases">
        <title>A near-complete genome assembly of Cinchona calisaya.</title>
        <authorList>
            <person name="Lian D.C."/>
            <person name="Zhao X.W."/>
            <person name="Wei L."/>
        </authorList>
    </citation>
    <scope>NUCLEOTIDE SEQUENCE [LARGE SCALE GENOMIC DNA]</scope>
    <source>
        <tissue evidence="1">Nenye</tissue>
    </source>
</reference>
<organism evidence="1 2">
    <name type="scientific">Cinchona calisaya</name>
    <dbReference type="NCBI Taxonomy" id="153742"/>
    <lineage>
        <taxon>Eukaryota</taxon>
        <taxon>Viridiplantae</taxon>
        <taxon>Streptophyta</taxon>
        <taxon>Embryophyta</taxon>
        <taxon>Tracheophyta</taxon>
        <taxon>Spermatophyta</taxon>
        <taxon>Magnoliopsida</taxon>
        <taxon>eudicotyledons</taxon>
        <taxon>Gunneridae</taxon>
        <taxon>Pentapetalae</taxon>
        <taxon>asterids</taxon>
        <taxon>lamiids</taxon>
        <taxon>Gentianales</taxon>
        <taxon>Rubiaceae</taxon>
        <taxon>Cinchonoideae</taxon>
        <taxon>Cinchoneae</taxon>
        <taxon>Cinchona</taxon>
    </lineage>
</organism>
<gene>
    <name evidence="1" type="ORF">ACH5RR_024393</name>
</gene>
<evidence type="ECO:0000313" key="1">
    <source>
        <dbReference type="EMBL" id="KAL3511676.1"/>
    </source>
</evidence>
<dbReference type="InterPro" id="IPR008803">
    <property type="entry name" value="RHD3/Sey1"/>
</dbReference>
<dbReference type="EMBL" id="JBJUIK010000011">
    <property type="protein sequence ID" value="KAL3511676.1"/>
    <property type="molecule type" value="Genomic_DNA"/>
</dbReference>
<protein>
    <submittedName>
        <fullName evidence="1">Uncharacterized protein</fullName>
    </submittedName>
</protein>
<dbReference type="PANTHER" id="PTHR45923:SF2">
    <property type="entry name" value="PROTEIN SEY1"/>
    <property type="match status" value="1"/>
</dbReference>
<dbReference type="Proteomes" id="UP001630127">
    <property type="component" value="Unassembled WGS sequence"/>
</dbReference>